<name>A0ABR4JT17_9EURO</name>
<comment type="caution">
    <text evidence="1">The sequence shown here is derived from an EMBL/GenBank/DDBJ whole genome shotgun (WGS) entry which is preliminary data.</text>
</comment>
<gene>
    <name evidence="1" type="ORF">BJY01DRAFT_264342</name>
</gene>
<keyword evidence="2" id="KW-1185">Reference proteome</keyword>
<dbReference type="InterPro" id="IPR008547">
    <property type="entry name" value="DUF829_TMEM53"/>
</dbReference>
<dbReference type="SUPFAM" id="SSF53474">
    <property type="entry name" value="alpha/beta-Hydrolases"/>
    <property type="match status" value="1"/>
</dbReference>
<proteinExistence type="predicted"/>
<dbReference type="PANTHER" id="PTHR12265">
    <property type="entry name" value="TRANSMEMBRANE PROTEIN 53"/>
    <property type="match status" value="1"/>
</dbReference>
<accession>A0ABR4JT17</accession>
<dbReference type="Proteomes" id="UP001610446">
    <property type="component" value="Unassembled WGS sequence"/>
</dbReference>
<evidence type="ECO:0008006" key="3">
    <source>
        <dbReference type="Google" id="ProtNLM"/>
    </source>
</evidence>
<protein>
    <recommendedName>
        <fullName evidence="3">DUF829-domain-containing protein</fullName>
    </recommendedName>
</protein>
<evidence type="ECO:0000313" key="2">
    <source>
        <dbReference type="Proteomes" id="UP001610446"/>
    </source>
</evidence>
<dbReference type="PANTHER" id="PTHR12265:SF14">
    <property type="entry name" value="INDOLE-DITERPENE BIOSYNTHESIS PROTEIN PAXU"/>
    <property type="match status" value="1"/>
</dbReference>
<sequence>MIAPQQPSFAEQRGFTAVTDRVYIRNVCDEPSSPPLAQQQDPTTVVIFGWGDAALKHVSKYSDGYHSLFPRARIIVVLSRTLQAVAQRLESRIEAMMPVIDIVFPTPCTLGGKSSAGAAKSDDGNKNAPEDIERERILLHAMSNTGSIFLAATLIAYQRRHGTNRKYPVSLLVCDSTPGSLDFASQVGRWSRAMAVGILASRYIPSWLPFITTTPVQAVSYMVLWANWAWEKLCGTEPSGIWASRVINDLAIVPVGSHRLYLYSKEDEIIWWEDLLQAVAQAKALGYRADLEMFEGSPHVGHMRLHPERYWKKVLSVWEGALLGTEMGRREAAD</sequence>
<organism evidence="1 2">
    <name type="scientific">Aspergillus pseudoustus</name>
    <dbReference type="NCBI Taxonomy" id="1810923"/>
    <lineage>
        <taxon>Eukaryota</taxon>
        <taxon>Fungi</taxon>
        <taxon>Dikarya</taxon>
        <taxon>Ascomycota</taxon>
        <taxon>Pezizomycotina</taxon>
        <taxon>Eurotiomycetes</taxon>
        <taxon>Eurotiomycetidae</taxon>
        <taxon>Eurotiales</taxon>
        <taxon>Aspergillaceae</taxon>
        <taxon>Aspergillus</taxon>
        <taxon>Aspergillus subgen. Nidulantes</taxon>
    </lineage>
</organism>
<reference evidence="1 2" key="1">
    <citation type="submission" date="2024-07" db="EMBL/GenBank/DDBJ databases">
        <title>Section-level genome sequencing and comparative genomics of Aspergillus sections Usti and Cavernicolus.</title>
        <authorList>
            <consortium name="Lawrence Berkeley National Laboratory"/>
            <person name="Nybo J.L."/>
            <person name="Vesth T.C."/>
            <person name="Theobald S."/>
            <person name="Frisvad J.C."/>
            <person name="Larsen T.O."/>
            <person name="Kjaerboelling I."/>
            <person name="Rothschild-Mancinelli K."/>
            <person name="Lyhne E.K."/>
            <person name="Kogle M.E."/>
            <person name="Barry K."/>
            <person name="Clum A."/>
            <person name="Na H."/>
            <person name="Ledsgaard L."/>
            <person name="Lin J."/>
            <person name="Lipzen A."/>
            <person name="Kuo A."/>
            <person name="Riley R."/>
            <person name="Mondo S."/>
            <person name="Labutti K."/>
            <person name="Haridas S."/>
            <person name="Pangalinan J."/>
            <person name="Salamov A.A."/>
            <person name="Simmons B.A."/>
            <person name="Magnuson J.K."/>
            <person name="Chen J."/>
            <person name="Drula E."/>
            <person name="Henrissat B."/>
            <person name="Wiebenga A."/>
            <person name="Lubbers R.J."/>
            <person name="Gomes A.C."/>
            <person name="Makela M.R."/>
            <person name="Stajich J."/>
            <person name="Grigoriev I.V."/>
            <person name="Mortensen U.H."/>
            <person name="De Vries R.P."/>
            <person name="Baker S.E."/>
            <person name="Andersen M.R."/>
        </authorList>
    </citation>
    <scope>NUCLEOTIDE SEQUENCE [LARGE SCALE GENOMIC DNA]</scope>
    <source>
        <strain evidence="1 2">CBS 123904</strain>
    </source>
</reference>
<dbReference type="Pfam" id="PF05705">
    <property type="entry name" value="DUF829"/>
    <property type="match status" value="1"/>
</dbReference>
<dbReference type="InterPro" id="IPR029058">
    <property type="entry name" value="AB_hydrolase_fold"/>
</dbReference>
<dbReference type="EMBL" id="JBFXLU010000092">
    <property type="protein sequence ID" value="KAL2843186.1"/>
    <property type="molecule type" value="Genomic_DNA"/>
</dbReference>
<evidence type="ECO:0000313" key="1">
    <source>
        <dbReference type="EMBL" id="KAL2843186.1"/>
    </source>
</evidence>